<dbReference type="EMBL" id="JAWPEI010000006">
    <property type="protein sequence ID" value="KAK4724365.1"/>
    <property type="molecule type" value="Genomic_DNA"/>
</dbReference>
<dbReference type="AlphaFoldDB" id="A0AAV9LHQ3"/>
<comment type="caution">
    <text evidence="1">The sequence shown here is derived from an EMBL/GenBank/DDBJ whole genome shotgun (WGS) entry which is preliminary data.</text>
</comment>
<gene>
    <name evidence="1" type="ORF">R3W88_027144</name>
</gene>
<name>A0AAV9LHQ3_9SOLN</name>
<keyword evidence="2" id="KW-1185">Reference proteome</keyword>
<organism evidence="1 2">
    <name type="scientific">Solanum pinnatisectum</name>
    <name type="common">tansyleaf nightshade</name>
    <dbReference type="NCBI Taxonomy" id="50273"/>
    <lineage>
        <taxon>Eukaryota</taxon>
        <taxon>Viridiplantae</taxon>
        <taxon>Streptophyta</taxon>
        <taxon>Embryophyta</taxon>
        <taxon>Tracheophyta</taxon>
        <taxon>Spermatophyta</taxon>
        <taxon>Magnoliopsida</taxon>
        <taxon>eudicotyledons</taxon>
        <taxon>Gunneridae</taxon>
        <taxon>Pentapetalae</taxon>
        <taxon>asterids</taxon>
        <taxon>lamiids</taxon>
        <taxon>Solanales</taxon>
        <taxon>Solanaceae</taxon>
        <taxon>Solanoideae</taxon>
        <taxon>Solaneae</taxon>
        <taxon>Solanum</taxon>
    </lineage>
</organism>
<dbReference type="Proteomes" id="UP001311915">
    <property type="component" value="Unassembled WGS sequence"/>
</dbReference>
<evidence type="ECO:0000313" key="2">
    <source>
        <dbReference type="Proteomes" id="UP001311915"/>
    </source>
</evidence>
<accession>A0AAV9LHQ3</accession>
<evidence type="ECO:0000313" key="1">
    <source>
        <dbReference type="EMBL" id="KAK4724365.1"/>
    </source>
</evidence>
<sequence length="135" mass="15446">MAIEFVAVCVDAIVSKDMKPSWPPTRGRGGRGTRGRGGHILAQLENKKLVADSSSSTDTGGFKINHPMYKEFMDFMKSKQSQDNTPPTYSTILMDEENIEVFDLNEKKEVILLLENNDLKWKDDPWQLMTRRRPK</sequence>
<protein>
    <submittedName>
        <fullName evidence="1">Uncharacterized protein</fullName>
    </submittedName>
</protein>
<proteinExistence type="predicted"/>
<reference evidence="1 2" key="1">
    <citation type="submission" date="2023-10" db="EMBL/GenBank/DDBJ databases">
        <title>Genome-Wide Identification Analysis in wild type Solanum Pinnatisectum Reveals Some Genes Defensing Phytophthora Infestans.</title>
        <authorList>
            <person name="Sun C."/>
        </authorList>
    </citation>
    <scope>NUCLEOTIDE SEQUENCE [LARGE SCALE GENOMIC DNA]</scope>
    <source>
        <strain evidence="1">LQN</strain>
        <tissue evidence="1">Leaf</tissue>
    </source>
</reference>